<dbReference type="CDD" id="cd02753">
    <property type="entry name" value="MopB_Formate-Dh-H"/>
    <property type="match status" value="1"/>
</dbReference>
<dbReference type="SMART" id="SM00929">
    <property type="entry name" value="NADH-G_4Fe-4S_3"/>
    <property type="match status" value="1"/>
</dbReference>
<dbReference type="Gene3D" id="3.10.20.740">
    <property type="match status" value="1"/>
</dbReference>
<proteinExistence type="inferred from homology"/>
<evidence type="ECO:0000256" key="1">
    <source>
        <dbReference type="ARBA" id="ARBA00010312"/>
    </source>
</evidence>
<dbReference type="Pfam" id="PF01568">
    <property type="entry name" value="Molydop_binding"/>
    <property type="match status" value="1"/>
</dbReference>
<evidence type="ECO:0000256" key="7">
    <source>
        <dbReference type="ARBA" id="ARBA00023004"/>
    </source>
</evidence>
<feature type="region of interest" description="Disordered" evidence="9">
    <location>
        <begin position="790"/>
        <end position="822"/>
    </location>
</feature>
<dbReference type="Pfam" id="PF04879">
    <property type="entry name" value="Molybdop_Fe4S4"/>
    <property type="match status" value="1"/>
</dbReference>
<dbReference type="FunFam" id="3.30.70.20:FF:000035">
    <property type="entry name" value="Iron hydrogenase 1"/>
    <property type="match status" value="1"/>
</dbReference>
<dbReference type="InterPro" id="IPR036010">
    <property type="entry name" value="2Fe-2S_ferredoxin-like_sf"/>
</dbReference>
<dbReference type="InterPro" id="IPR009010">
    <property type="entry name" value="Asp_de-COase-like_dom_sf"/>
</dbReference>
<dbReference type="SUPFAM" id="SSF54292">
    <property type="entry name" value="2Fe-2S ferredoxin-like"/>
    <property type="match status" value="1"/>
</dbReference>
<feature type="domain" description="4Fe-4S His(Cys)3-ligated-type" evidence="13">
    <location>
        <begin position="139"/>
        <end position="178"/>
    </location>
</feature>
<dbReference type="Pfam" id="PF00384">
    <property type="entry name" value="Molybdopterin"/>
    <property type="match status" value="1"/>
</dbReference>
<dbReference type="GO" id="GO:0051537">
    <property type="term" value="F:2 iron, 2 sulfur cluster binding"/>
    <property type="evidence" value="ECO:0007669"/>
    <property type="project" value="UniProtKB-KW"/>
</dbReference>
<evidence type="ECO:0000256" key="3">
    <source>
        <dbReference type="ARBA" id="ARBA00022714"/>
    </source>
</evidence>
<keyword evidence="2" id="KW-0004">4Fe-4S</keyword>
<feature type="compositionally biased region" description="Basic and acidic residues" evidence="9">
    <location>
        <begin position="35"/>
        <end position="50"/>
    </location>
</feature>
<dbReference type="InterPro" id="IPR006655">
    <property type="entry name" value="Mopterin_OxRdtase_prok_CS"/>
</dbReference>
<dbReference type="InterPro" id="IPR006657">
    <property type="entry name" value="MoPterin_dinucl-bd_dom"/>
</dbReference>
<dbReference type="Gene3D" id="3.30.70.20">
    <property type="match status" value="1"/>
</dbReference>
<dbReference type="GO" id="GO:0051539">
    <property type="term" value="F:4 iron, 4 sulfur cluster binding"/>
    <property type="evidence" value="ECO:0007669"/>
    <property type="project" value="UniProtKB-KW"/>
</dbReference>
<dbReference type="GO" id="GO:0046872">
    <property type="term" value="F:metal ion binding"/>
    <property type="evidence" value="ECO:0007669"/>
    <property type="project" value="UniProtKB-KW"/>
</dbReference>
<gene>
    <name evidence="14" type="ORF">HALLA_00255</name>
</gene>
<dbReference type="CDD" id="cd00508">
    <property type="entry name" value="MopB_CT_Fdh-Nap-like"/>
    <property type="match status" value="1"/>
</dbReference>
<dbReference type="Pfam" id="PF12838">
    <property type="entry name" value="Fer4_7"/>
    <property type="match status" value="1"/>
</dbReference>
<dbReference type="GO" id="GO:0043546">
    <property type="term" value="F:molybdopterin cofactor binding"/>
    <property type="evidence" value="ECO:0007669"/>
    <property type="project" value="InterPro"/>
</dbReference>
<dbReference type="Gene3D" id="3.40.228.10">
    <property type="entry name" value="Dimethylsulfoxide Reductase, domain 2"/>
    <property type="match status" value="1"/>
</dbReference>
<dbReference type="GeneID" id="25147133"/>
<evidence type="ECO:0000256" key="4">
    <source>
        <dbReference type="ARBA" id="ARBA00022723"/>
    </source>
</evidence>
<feature type="domain" description="4Fe-4S Mo/W bis-MGD-type" evidence="12">
    <location>
        <begin position="396"/>
        <end position="454"/>
    </location>
</feature>
<dbReference type="PROSITE" id="PS51839">
    <property type="entry name" value="4FE4S_HC3"/>
    <property type="match status" value="1"/>
</dbReference>
<dbReference type="InterPro" id="IPR041924">
    <property type="entry name" value="Formate_Dh-H_N"/>
</dbReference>
<dbReference type="PROSITE" id="PS00551">
    <property type="entry name" value="MOLYBDOPTERIN_PROK_1"/>
    <property type="match status" value="1"/>
</dbReference>
<dbReference type="InterPro" id="IPR050123">
    <property type="entry name" value="Prok_molybdopt-oxidoreductase"/>
</dbReference>
<keyword evidence="14" id="KW-0614">Plasmid</keyword>
<dbReference type="CDD" id="cd00207">
    <property type="entry name" value="fer2"/>
    <property type="match status" value="1"/>
</dbReference>
<dbReference type="Pfam" id="PF10588">
    <property type="entry name" value="NADH-G_4Fe-4S_3"/>
    <property type="match status" value="1"/>
</dbReference>
<dbReference type="OrthoDB" id="23466at2157"/>
<comment type="similarity">
    <text evidence="1">Belongs to the prokaryotic molybdopterin-containing oxidoreductase family.</text>
</comment>
<dbReference type="AlphaFoldDB" id="W0JWZ6"/>
<dbReference type="GO" id="GO:0016020">
    <property type="term" value="C:membrane"/>
    <property type="evidence" value="ECO:0007669"/>
    <property type="project" value="TreeGrafter"/>
</dbReference>
<evidence type="ECO:0000313" key="15">
    <source>
        <dbReference type="Proteomes" id="UP000019024"/>
    </source>
</evidence>
<dbReference type="SMART" id="SM00926">
    <property type="entry name" value="Molybdop_Fe4S4"/>
    <property type="match status" value="1"/>
</dbReference>
<keyword evidence="15" id="KW-1185">Reference proteome</keyword>
<dbReference type="EMBL" id="CP007057">
    <property type="protein sequence ID" value="AHG01755.1"/>
    <property type="molecule type" value="Genomic_DNA"/>
</dbReference>
<name>W0JWZ6_9EURY</name>
<feature type="compositionally biased region" description="Basic and acidic residues" evidence="9">
    <location>
        <begin position="322"/>
        <end position="332"/>
    </location>
</feature>
<dbReference type="HOGENOM" id="CLU_000422_2_2_2"/>
<evidence type="ECO:0000259" key="11">
    <source>
        <dbReference type="PROSITE" id="PS51379"/>
    </source>
</evidence>
<keyword evidence="4" id="KW-0479">Metal-binding</keyword>
<feature type="domain" description="4Fe-4S ferredoxin-type" evidence="11">
    <location>
        <begin position="200"/>
        <end position="233"/>
    </location>
</feature>
<feature type="compositionally biased region" description="Acidic residues" evidence="9">
    <location>
        <begin position="1134"/>
        <end position="1148"/>
    </location>
</feature>
<dbReference type="InterPro" id="IPR001041">
    <property type="entry name" value="2Fe-2S_ferredoxin-type"/>
</dbReference>
<dbReference type="Pfam" id="PF13510">
    <property type="entry name" value="Fer2_4"/>
    <property type="match status" value="1"/>
</dbReference>
<evidence type="ECO:0000256" key="5">
    <source>
        <dbReference type="ARBA" id="ARBA00022737"/>
    </source>
</evidence>
<protein>
    <submittedName>
        <fullName evidence="14">Formate dehydrogenase</fullName>
    </submittedName>
</protein>
<dbReference type="InterPro" id="IPR006963">
    <property type="entry name" value="Mopterin_OxRdtase_4Fe-4S_dom"/>
</dbReference>
<feature type="region of interest" description="Disordered" evidence="9">
    <location>
        <begin position="287"/>
        <end position="332"/>
    </location>
</feature>
<dbReference type="InterPro" id="IPR006656">
    <property type="entry name" value="Mopterin_OxRdtase"/>
</dbReference>
<keyword evidence="8" id="KW-0411">Iron-sulfur</keyword>
<reference evidence="14 15" key="1">
    <citation type="submission" date="2014-01" db="EMBL/GenBank/DDBJ databases">
        <authorList>
            <consortium name="DOE Joint Genome Institute"/>
            <person name="Anderson I."/>
            <person name="Huntemann M."/>
            <person name="Han J."/>
            <person name="Chen A."/>
            <person name="Kyrpides N."/>
            <person name="Mavromatis K."/>
            <person name="Markowitz V."/>
            <person name="Palaniappan K."/>
            <person name="Ivanova N."/>
            <person name="Schaumberg A."/>
            <person name="Pati A."/>
            <person name="Liolios K."/>
            <person name="Nordberg H.P."/>
            <person name="Cantor M.N."/>
            <person name="Hua S.X."/>
            <person name="Woyke T."/>
        </authorList>
    </citation>
    <scope>NUCLEOTIDE SEQUENCE [LARGE SCALE GENOMIC DNA]</scope>
    <source>
        <strain evidence="14 15">XH-48</strain>
        <plasmid evidence="15">2</plasmid>
    </source>
</reference>
<dbReference type="eggNOG" id="arCOG01492">
    <property type="taxonomic scope" value="Archaea"/>
</dbReference>
<dbReference type="SUPFAM" id="SSF50692">
    <property type="entry name" value="ADC-like"/>
    <property type="match status" value="1"/>
</dbReference>
<evidence type="ECO:0000256" key="6">
    <source>
        <dbReference type="ARBA" id="ARBA00023002"/>
    </source>
</evidence>
<dbReference type="InterPro" id="IPR019574">
    <property type="entry name" value="NADH_UbQ_OxRdtase_Gsu_4Fe4S-bd"/>
</dbReference>
<dbReference type="KEGG" id="hlr:HALLA_00255"/>
<feature type="region of interest" description="Disordered" evidence="9">
    <location>
        <begin position="1"/>
        <end position="50"/>
    </location>
</feature>
<evidence type="ECO:0000313" key="14">
    <source>
        <dbReference type="EMBL" id="AHG01755.1"/>
    </source>
</evidence>
<organism evidence="14 15">
    <name type="scientific">Halostagnicola larsenii XH-48</name>
    <dbReference type="NCBI Taxonomy" id="797299"/>
    <lineage>
        <taxon>Archaea</taxon>
        <taxon>Methanobacteriati</taxon>
        <taxon>Methanobacteriota</taxon>
        <taxon>Stenosarchaea group</taxon>
        <taxon>Halobacteria</taxon>
        <taxon>Halobacteriales</taxon>
        <taxon>Natrialbaceae</taxon>
        <taxon>Halostagnicola</taxon>
    </lineage>
</organism>
<evidence type="ECO:0000259" key="13">
    <source>
        <dbReference type="PROSITE" id="PS51839"/>
    </source>
</evidence>
<dbReference type="Proteomes" id="UP000019024">
    <property type="component" value="Plasmid unnamed2"/>
</dbReference>
<accession>W0JWZ6</accession>
<dbReference type="PATRIC" id="fig|797299.3.peg.3474"/>
<dbReference type="PANTHER" id="PTHR43105:SF14">
    <property type="entry name" value="FORMATE DEHYDROGENASE H"/>
    <property type="match status" value="1"/>
</dbReference>
<dbReference type="Gene3D" id="2.20.25.90">
    <property type="entry name" value="ADC-like domains"/>
    <property type="match status" value="1"/>
</dbReference>
<feature type="domain" description="4Fe-4S ferredoxin-type" evidence="11">
    <location>
        <begin position="245"/>
        <end position="274"/>
    </location>
</feature>
<dbReference type="PROSITE" id="PS51085">
    <property type="entry name" value="2FE2S_FER_2"/>
    <property type="match status" value="1"/>
</dbReference>
<feature type="domain" description="2Fe-2S ferredoxin-type" evidence="10">
    <location>
        <begin position="53"/>
        <end position="139"/>
    </location>
</feature>
<dbReference type="SUPFAM" id="SSF53706">
    <property type="entry name" value="Formate dehydrogenase/DMSO reductase, domains 1-3"/>
    <property type="match status" value="1"/>
</dbReference>
<dbReference type="SUPFAM" id="SSF54862">
    <property type="entry name" value="4Fe-4S ferredoxins"/>
    <property type="match status" value="1"/>
</dbReference>
<dbReference type="Gene3D" id="2.40.40.20">
    <property type="match status" value="1"/>
</dbReference>
<keyword evidence="5" id="KW-0677">Repeat</keyword>
<dbReference type="PROSITE" id="PS51379">
    <property type="entry name" value="4FE4S_FER_2"/>
    <property type="match status" value="2"/>
</dbReference>
<dbReference type="InterPro" id="IPR017900">
    <property type="entry name" value="4Fe4S_Fe_S_CS"/>
</dbReference>
<dbReference type="Gene3D" id="3.40.50.740">
    <property type="match status" value="1"/>
</dbReference>
<dbReference type="RefSeq" id="WP_049954634.1">
    <property type="nucleotide sequence ID" value="NZ_CP007057.1"/>
</dbReference>
<sequence>MSMDDPPGPTEHSPAEAMPGVPEIDDPQPSTPLADDFRTGRANDPDIGVRGDDMTTVTVDGHPVAVSPGSTLLDALEMVETESDVPALCSYDRGTDQSDNVGPYGACRTCMVETDEHGLVPSCSFPAADGLTISTDAPDAAEARDVNLDLVLGNHNLRCTTCGQNGRCELQDAAIEHGVNKPRYGVFSDRDAYDPIDDTNVIQIDRNKCILCSRCIDACNDVQVAGVLRMSGNGNDAHIDFQKPDANTMEESTCISCGHCVTVCPTGALVEDGLVDATTIPLPGFTQKNSIGKVQEGKPVETADTADVPNREVPDSAGGNVDDDRLESRTTDRGLSGVAEFMKKAKRNASALSGRATSDALSTVEHAAEHLAEKSLTTGQLFDGAQVVSGARKRNITVADTTCTYCGVGCRFNLYGKDGEILGTRPADPEQTPANDFSTCVKGKFEYDFVGSDERLTTPLIRKDGEFREASWDEALERIAERLTDIREEYGADSLAVTSSSKATNEENFLAQKFARQVLETPHVDNCTRLCHSSTVAALKQTVGYGAMTNRINEDIAETDCYLITGSNTTESHPVLATRIVQNVRDGADLFVFDPRQMTIADHADQYTRTKPGTDIAWINGMIRHIIEEDLYDEEFVEERTKHFDELRETVDPYTLEMVEDVSGVAPDDLVNAAETIAQSDTCVYGWAMGLTQHSHGTQNALAIANLGLLCGHLGKPRSGFSPFRGQNNVQGGGGDMGPIPNNLPGYQSVTDERVLDAFEEVWGVRPPNQVGLRITEMFSAVPTVGQTVSGGTGTDAYGGDYPESGVGDRGTDDPGAGEGYTPENVDLRGMYIVGENPALSEPDIDHAEEALAALDFLVVQELFMTETAKHADVVLPAASLAEKYGTVTNTERRIQLVRPAVDSPGEARTDAAILQALAGRMGFDWNYESPAEIMDEINELVPIYGGVTHERLEARENGLQWPCWDEDHPGTPYLYENEFHFDDGLARFVPSELPEEDFPGPSEEYPFTLSTGRVLYHWHTGSMTRRSVAAMKQVPESFVSVHPEAAERLGIADDEYVRVESRQGEIVVRATLEETSGPDVLFIPMHFVHGAVNKLTKEEFDPQTKIPAYKVTNVRLEPLGEEPRVEPTSPEELAADESESESLADSE</sequence>
<dbReference type="InterPro" id="IPR017896">
    <property type="entry name" value="4Fe4S_Fe-S-bd"/>
</dbReference>
<keyword evidence="6" id="KW-0560">Oxidoreductase</keyword>
<evidence type="ECO:0000259" key="12">
    <source>
        <dbReference type="PROSITE" id="PS51669"/>
    </source>
</evidence>
<feature type="region of interest" description="Disordered" evidence="9">
    <location>
        <begin position="1117"/>
        <end position="1148"/>
    </location>
</feature>
<dbReference type="GO" id="GO:0022904">
    <property type="term" value="P:respiratory electron transport chain"/>
    <property type="evidence" value="ECO:0007669"/>
    <property type="project" value="TreeGrafter"/>
</dbReference>
<dbReference type="PROSITE" id="PS00490">
    <property type="entry name" value="MOLYBDOPTERIN_PROK_2"/>
    <property type="match status" value="1"/>
</dbReference>
<dbReference type="InterPro" id="IPR027467">
    <property type="entry name" value="MopterinOxRdtase_cofactor_BS"/>
</dbReference>
<evidence type="ECO:0000256" key="9">
    <source>
        <dbReference type="SAM" id="MobiDB-lite"/>
    </source>
</evidence>
<keyword evidence="3" id="KW-0001">2Fe-2S</keyword>
<dbReference type="PROSITE" id="PS00198">
    <property type="entry name" value="4FE4S_FER_1"/>
    <property type="match status" value="1"/>
</dbReference>
<dbReference type="PROSITE" id="PS51669">
    <property type="entry name" value="4FE4S_MOW_BIS_MGD"/>
    <property type="match status" value="1"/>
</dbReference>
<dbReference type="GO" id="GO:0003954">
    <property type="term" value="F:NADH dehydrogenase activity"/>
    <property type="evidence" value="ECO:0007669"/>
    <property type="project" value="TreeGrafter"/>
</dbReference>
<keyword evidence="7" id="KW-0408">Iron</keyword>
<evidence type="ECO:0000259" key="10">
    <source>
        <dbReference type="PROSITE" id="PS51085"/>
    </source>
</evidence>
<evidence type="ECO:0000256" key="8">
    <source>
        <dbReference type="ARBA" id="ARBA00023014"/>
    </source>
</evidence>
<dbReference type="PANTHER" id="PTHR43105">
    <property type="entry name" value="RESPIRATORY NITRATE REDUCTASE"/>
    <property type="match status" value="1"/>
</dbReference>
<evidence type="ECO:0000256" key="2">
    <source>
        <dbReference type="ARBA" id="ARBA00022485"/>
    </source>
</evidence>
<geneLocation type="plasmid" evidence="14">
    <name>unnamed</name>
</geneLocation>